<comment type="caution">
    <text evidence="3">The sequence shown here is derived from an EMBL/GenBank/DDBJ whole genome shotgun (WGS) entry which is preliminary data.</text>
</comment>
<proteinExistence type="inferred from homology"/>
<gene>
    <name evidence="3" type="ORF">K9U37_16875</name>
</gene>
<evidence type="ECO:0000259" key="2">
    <source>
        <dbReference type="Pfam" id="PF08327"/>
    </source>
</evidence>
<dbReference type="SUPFAM" id="SSF55961">
    <property type="entry name" value="Bet v1-like"/>
    <property type="match status" value="1"/>
</dbReference>
<evidence type="ECO:0000313" key="4">
    <source>
        <dbReference type="Proteomes" id="UP001139068"/>
    </source>
</evidence>
<comment type="similarity">
    <text evidence="1">Belongs to the AHA1 family.</text>
</comment>
<dbReference type="Pfam" id="PF08327">
    <property type="entry name" value="AHSA1"/>
    <property type="match status" value="1"/>
</dbReference>
<dbReference type="CDD" id="cd07814">
    <property type="entry name" value="SRPBCC_CalC_Aha1-like"/>
    <property type="match status" value="1"/>
</dbReference>
<organism evidence="3 4">
    <name type="scientific">Candidatus Mycolicibacterium alkanivorans</name>
    <dbReference type="NCBI Taxonomy" id="2954114"/>
    <lineage>
        <taxon>Bacteria</taxon>
        <taxon>Bacillati</taxon>
        <taxon>Actinomycetota</taxon>
        <taxon>Actinomycetes</taxon>
        <taxon>Mycobacteriales</taxon>
        <taxon>Mycobacteriaceae</taxon>
        <taxon>Mycolicibacterium</taxon>
    </lineage>
</organism>
<dbReference type="InterPro" id="IPR023393">
    <property type="entry name" value="START-like_dom_sf"/>
</dbReference>
<keyword evidence="4" id="KW-1185">Reference proteome</keyword>
<dbReference type="RefSeq" id="WP_243072649.1">
    <property type="nucleotide sequence ID" value="NZ_JAIVFL010000001.1"/>
</dbReference>
<evidence type="ECO:0000256" key="1">
    <source>
        <dbReference type="ARBA" id="ARBA00006817"/>
    </source>
</evidence>
<dbReference type="EMBL" id="JAIVFL010000001">
    <property type="protein sequence ID" value="MCI4676461.1"/>
    <property type="molecule type" value="Genomic_DNA"/>
</dbReference>
<feature type="domain" description="Activator of Hsp90 ATPase homologue 1/2-like C-terminal" evidence="2">
    <location>
        <begin position="28"/>
        <end position="142"/>
    </location>
</feature>
<dbReference type="InterPro" id="IPR013538">
    <property type="entry name" value="ASHA1/2-like_C"/>
</dbReference>
<reference evidence="3" key="1">
    <citation type="journal article" date="2022" name="ISME J.">
        <title>Identification of active gaseous-alkane degraders at natural gas seeps.</title>
        <authorList>
            <person name="Farhan Ul Haque M."/>
            <person name="Hernandez M."/>
            <person name="Crombie A.T."/>
            <person name="Murrell J.C."/>
        </authorList>
    </citation>
    <scope>NUCLEOTIDE SEQUENCE</scope>
    <source>
        <strain evidence="3">ANDR5</strain>
    </source>
</reference>
<sequence>MTAHMSPPPDSKAGGTEAVLDKSLRYAVSAPKLYELLVSEDAAAHWMGADVIIDPAVGGEIQVSMSGWPEIVGEFLEVLAPERLVVSWQAADWGRPLLSTIEIHTDGPHDSRLSLRESGFGSDDDLLRRRDWLWSHWLVRLAAWGAQRGSVGATPQTAPKPTDRHRC</sequence>
<evidence type="ECO:0000313" key="3">
    <source>
        <dbReference type="EMBL" id="MCI4676461.1"/>
    </source>
</evidence>
<dbReference type="Gene3D" id="3.30.530.20">
    <property type="match status" value="1"/>
</dbReference>
<accession>A0ABS9YYX4</accession>
<dbReference type="Proteomes" id="UP001139068">
    <property type="component" value="Unassembled WGS sequence"/>
</dbReference>
<protein>
    <submittedName>
        <fullName evidence="3">SRPBCC domain-containing protein</fullName>
    </submittedName>
</protein>
<name>A0ABS9YYX4_9MYCO</name>